<comment type="caution">
    <text evidence="2">The sequence shown here is derived from an EMBL/GenBank/DDBJ whole genome shotgun (WGS) entry which is preliminary data.</text>
</comment>
<dbReference type="STRING" id="46731.A0A3M6TTV4"/>
<dbReference type="AlphaFoldDB" id="A0A3M6TTV4"/>
<evidence type="ECO:0000256" key="1">
    <source>
        <dbReference type="SAM" id="MobiDB-lite"/>
    </source>
</evidence>
<organism evidence="2 3">
    <name type="scientific">Pocillopora damicornis</name>
    <name type="common">Cauliflower coral</name>
    <name type="synonym">Millepora damicornis</name>
    <dbReference type="NCBI Taxonomy" id="46731"/>
    <lineage>
        <taxon>Eukaryota</taxon>
        <taxon>Metazoa</taxon>
        <taxon>Cnidaria</taxon>
        <taxon>Anthozoa</taxon>
        <taxon>Hexacorallia</taxon>
        <taxon>Scleractinia</taxon>
        <taxon>Astrocoeniina</taxon>
        <taxon>Pocilloporidae</taxon>
        <taxon>Pocillopora</taxon>
    </lineage>
</organism>
<dbReference type="EMBL" id="RCHS01002940">
    <property type="protein sequence ID" value="RMX44857.1"/>
    <property type="molecule type" value="Genomic_DNA"/>
</dbReference>
<dbReference type="Proteomes" id="UP000275408">
    <property type="component" value="Unassembled WGS sequence"/>
</dbReference>
<accession>A0A3M6TTV4</accession>
<name>A0A3M6TTV4_POCDA</name>
<gene>
    <name evidence="2" type="ORF">pdam_00025793</name>
</gene>
<feature type="non-terminal residue" evidence="2">
    <location>
        <position position="1"/>
    </location>
</feature>
<evidence type="ECO:0000313" key="3">
    <source>
        <dbReference type="Proteomes" id="UP000275408"/>
    </source>
</evidence>
<dbReference type="OrthoDB" id="10264588at2759"/>
<proteinExistence type="predicted"/>
<protein>
    <submittedName>
        <fullName evidence="2">Uncharacterized protein</fullName>
    </submittedName>
</protein>
<feature type="region of interest" description="Disordered" evidence="1">
    <location>
        <begin position="22"/>
        <end position="42"/>
    </location>
</feature>
<evidence type="ECO:0000313" key="2">
    <source>
        <dbReference type="EMBL" id="RMX44857.1"/>
    </source>
</evidence>
<keyword evidence="3" id="KW-1185">Reference proteome</keyword>
<reference evidence="2 3" key="1">
    <citation type="journal article" date="2018" name="Sci. Rep.">
        <title>Comparative analysis of the Pocillopora damicornis genome highlights role of immune system in coral evolution.</title>
        <authorList>
            <person name="Cunning R."/>
            <person name="Bay R.A."/>
            <person name="Gillette P."/>
            <person name="Baker A.C."/>
            <person name="Traylor-Knowles N."/>
        </authorList>
    </citation>
    <scope>NUCLEOTIDE SEQUENCE [LARGE SCALE GENOMIC DNA]</scope>
    <source>
        <strain evidence="2">RSMAS</strain>
        <tissue evidence="2">Whole animal</tissue>
    </source>
</reference>
<sequence length="149" mass="16947">SQVNQDVVLHILILERQSKSDEVTGRTGEADGLGGIPATQPPLTTPLERRHIPLQLSMTLEGEIVIFIEPLFCLEQSLTRTENKLRECLDNQQKITLQIRPNDFQLSIESDAVLLWFCFTSLCGWSTETQKDSRHNLNQSYVKLRPNTT</sequence>